<dbReference type="PANTHER" id="PTHR12147">
    <property type="entry name" value="METALLOPEPTIDASE M28 FAMILY MEMBER"/>
    <property type="match status" value="1"/>
</dbReference>
<comment type="caution">
    <text evidence="2">The sequence shown here is derived from an EMBL/GenBank/DDBJ whole genome shotgun (WGS) entry which is preliminary data.</text>
</comment>
<dbReference type="Pfam" id="PF04389">
    <property type="entry name" value="Peptidase_M28"/>
    <property type="match status" value="1"/>
</dbReference>
<name>A0ABP9C2J6_9FLAO</name>
<feature type="domain" description="Peptidase M28" evidence="1">
    <location>
        <begin position="104"/>
        <end position="300"/>
    </location>
</feature>
<evidence type="ECO:0000313" key="2">
    <source>
        <dbReference type="EMBL" id="GAA4804047.1"/>
    </source>
</evidence>
<dbReference type="Gene3D" id="3.40.630.10">
    <property type="entry name" value="Zn peptidases"/>
    <property type="match status" value="1"/>
</dbReference>
<dbReference type="PANTHER" id="PTHR12147:SF26">
    <property type="entry name" value="PEPTIDASE M28 DOMAIN-CONTAINING PROTEIN"/>
    <property type="match status" value="1"/>
</dbReference>
<dbReference type="Proteomes" id="UP001501433">
    <property type="component" value="Unassembled WGS sequence"/>
</dbReference>
<dbReference type="InterPro" id="IPR007484">
    <property type="entry name" value="Peptidase_M28"/>
</dbReference>
<proteinExistence type="predicted"/>
<accession>A0ABP9C2J6</accession>
<sequence>MEFQYTPKVFFFSFLFCLGFNFQIYSQEDISSGQFLLNESTLLKHIKSLSSNMFEGRRTGTIGAIKTQKYIINQFHTLNVLPFVENYKQSFSFIHKRNLYKADNVLGLIKGTEFPKKHIVISAHYDHEGIKNGVIYNGADDNASGLSALFSFAEYFMKYPPKHSVILAAFDAEELGLEGSKYFVNNTMISRNDIVLNLNMDMISRSNKNELYAVGTSFSKKLEYVLQHFDGPKSIKLLTGHDGFDGLENWTYSSDHASFHKKGIPFLYFGVEDHKDYHEPTDDYENIQPEFYIEAVKTIISVFERMDDSKF</sequence>
<dbReference type="InterPro" id="IPR045175">
    <property type="entry name" value="M28_fam"/>
</dbReference>
<dbReference type="EMBL" id="BAABJW010000001">
    <property type="protein sequence ID" value="GAA4804047.1"/>
    <property type="molecule type" value="Genomic_DNA"/>
</dbReference>
<evidence type="ECO:0000259" key="1">
    <source>
        <dbReference type="Pfam" id="PF04389"/>
    </source>
</evidence>
<dbReference type="SUPFAM" id="SSF53187">
    <property type="entry name" value="Zn-dependent exopeptidases"/>
    <property type="match status" value="1"/>
</dbReference>
<organism evidence="2 3">
    <name type="scientific">Litoribaculum gwangyangense</name>
    <dbReference type="NCBI Taxonomy" id="1130722"/>
    <lineage>
        <taxon>Bacteria</taxon>
        <taxon>Pseudomonadati</taxon>
        <taxon>Bacteroidota</taxon>
        <taxon>Flavobacteriia</taxon>
        <taxon>Flavobacteriales</taxon>
        <taxon>Flavobacteriaceae</taxon>
        <taxon>Litoribaculum</taxon>
    </lineage>
</organism>
<gene>
    <name evidence="2" type="ORF">GCM10023330_07940</name>
</gene>
<protein>
    <submittedName>
        <fullName evidence="2">M20/M25/M40 family metallo-hydrolase</fullName>
    </submittedName>
</protein>
<keyword evidence="3" id="KW-1185">Reference proteome</keyword>
<evidence type="ECO:0000313" key="3">
    <source>
        <dbReference type="Proteomes" id="UP001501433"/>
    </source>
</evidence>
<reference evidence="3" key="1">
    <citation type="journal article" date="2019" name="Int. J. Syst. Evol. Microbiol.">
        <title>The Global Catalogue of Microorganisms (GCM) 10K type strain sequencing project: providing services to taxonomists for standard genome sequencing and annotation.</title>
        <authorList>
            <consortium name="The Broad Institute Genomics Platform"/>
            <consortium name="The Broad Institute Genome Sequencing Center for Infectious Disease"/>
            <person name="Wu L."/>
            <person name="Ma J."/>
        </authorList>
    </citation>
    <scope>NUCLEOTIDE SEQUENCE [LARGE SCALE GENOMIC DNA]</scope>
    <source>
        <strain evidence="3">JCM 18325</strain>
    </source>
</reference>